<feature type="region of interest" description="Disordered" evidence="1">
    <location>
        <begin position="468"/>
        <end position="511"/>
    </location>
</feature>
<feature type="compositionally biased region" description="Polar residues" evidence="1">
    <location>
        <begin position="870"/>
        <end position="888"/>
    </location>
</feature>
<feature type="region of interest" description="Disordered" evidence="1">
    <location>
        <begin position="857"/>
        <end position="888"/>
    </location>
</feature>
<evidence type="ECO:0000313" key="2">
    <source>
        <dbReference type="EMBL" id="MBW50680.1"/>
    </source>
</evidence>
<feature type="compositionally biased region" description="Acidic residues" evidence="1">
    <location>
        <begin position="195"/>
        <end position="205"/>
    </location>
</feature>
<feature type="region of interest" description="Disordered" evidence="1">
    <location>
        <begin position="28"/>
        <end position="69"/>
    </location>
</feature>
<evidence type="ECO:0000256" key="1">
    <source>
        <dbReference type="SAM" id="MobiDB-lite"/>
    </source>
</evidence>
<reference evidence="2" key="1">
    <citation type="submission" date="2018-01" db="EMBL/GenBank/DDBJ databases">
        <title>An insight into the sialome of Amazonian anophelines.</title>
        <authorList>
            <person name="Ribeiro J.M."/>
            <person name="Scarpassa V."/>
            <person name="Calvo E."/>
        </authorList>
    </citation>
    <scope>NUCLEOTIDE SEQUENCE</scope>
    <source>
        <tissue evidence="2">Salivary glands</tissue>
    </source>
</reference>
<dbReference type="AlphaFoldDB" id="A0A2M4BCD0"/>
<accession>A0A2M4BCD0</accession>
<name>A0A2M4BCD0_9DIPT</name>
<feature type="compositionally biased region" description="Basic and acidic residues" evidence="1">
    <location>
        <begin position="52"/>
        <end position="69"/>
    </location>
</feature>
<feature type="compositionally biased region" description="Basic and acidic residues" evidence="1">
    <location>
        <begin position="614"/>
        <end position="642"/>
    </location>
</feature>
<feature type="compositionally biased region" description="Acidic residues" evidence="1">
    <location>
        <begin position="214"/>
        <end position="223"/>
    </location>
</feature>
<proteinExistence type="predicted"/>
<sequence length="965" mass="105900">MITKQRLSDPNASLGDISTNSVCDVVAQASASSDGSSSDASHSKTPASQEALKSDECSHGRRLLPDEDERKVIPGLLALEDSCNAVDNALRPDLKDDEDSIESDLSFNGKINTLKADKTAAPVAANDSGVVMMAPARQAPECELIDATKGFERANTRKESIERAQQEKLNKSAELLAKENSSWIHYNNEKSPDLFADEDDDEEEEYYGRRNDDVTEPDEVDEGVEVRQAGSQKLRHSSGVGLPVNEPDDKDDHVERVWLKRMQLSLSGVPPPPSLTFSNMEIDQLLTLYGKRTQPETKQDCMTPTKAADELKPGDVPSQTSRVPDCLSKPTHSTEQLASSEWPDLLKCRAHGLHYNKSTVTEKLELLGLKYVERYIGAETSCSFNMTHSPSSAKKRNQRMKMLNQSPGSRLSHLARRRATFSSENLLNINKAVGNVRGVVSNSTGGNSSKAQILTRLNPFRLCSRQVLLDPKKSDNRRKSKIKTPKRRTPGGVKASPRRRTPGSSAKKRSTLALSISASCSQPLHVPATRESSKRALFLSPQNGDHGGGSAGVAHAAVSASRFDSRPVSSSKQQLDRVIFSEARMMRSKRTLQFSPQKSDENRTVPSVSFKRARSPEGNDGESRYQRHYDTGERTEKIRRTEGAGLTEDDLTPRSLKFARSKSFCVGAQTSNDASSQTLPECNGKSLFRANSAITSEDGNRPVMVLTENHKKKLLWAVSQALQSKQITVKHESFKQHASNLVRVVKKLFLEFNDNSINSTSEKLLRLANKHVFEVIQGKSVDDIYFREKTRILNARNMPKLRGYIGPDEYEMRQLKRAGSLASSLDVPSMDCSATLGVSLSQTSMFSQTSSVFDLSQQSDTGSVRGGMRSATSTGNLSTTVERPPMSSSTTVLRENINSELRQRSSQKQVSFSGKDPKCVIPYAATDKVPPNNKLLVGGAGGPGGTASVALTPSILKAKRQILFE</sequence>
<dbReference type="EMBL" id="GGFJ01001539">
    <property type="protein sequence ID" value="MBW50680.1"/>
    <property type="molecule type" value="Transcribed_RNA"/>
</dbReference>
<feature type="region of interest" description="Disordered" evidence="1">
    <location>
        <begin position="589"/>
        <end position="648"/>
    </location>
</feature>
<feature type="region of interest" description="Disordered" evidence="1">
    <location>
        <begin position="189"/>
        <end position="251"/>
    </location>
</feature>
<feature type="compositionally biased region" description="Low complexity" evidence="1">
    <location>
        <begin position="28"/>
        <end position="40"/>
    </location>
</feature>
<feature type="compositionally biased region" description="Basic residues" evidence="1">
    <location>
        <begin position="496"/>
        <end position="510"/>
    </location>
</feature>
<feature type="region of interest" description="Disordered" evidence="1">
    <location>
        <begin position="295"/>
        <end position="331"/>
    </location>
</feature>
<feature type="compositionally biased region" description="Basic residues" evidence="1">
    <location>
        <begin position="475"/>
        <end position="489"/>
    </location>
</feature>
<organism evidence="2">
    <name type="scientific">Anopheles marajoara</name>
    <dbReference type="NCBI Taxonomy" id="58244"/>
    <lineage>
        <taxon>Eukaryota</taxon>
        <taxon>Metazoa</taxon>
        <taxon>Ecdysozoa</taxon>
        <taxon>Arthropoda</taxon>
        <taxon>Hexapoda</taxon>
        <taxon>Insecta</taxon>
        <taxon>Pterygota</taxon>
        <taxon>Neoptera</taxon>
        <taxon>Endopterygota</taxon>
        <taxon>Diptera</taxon>
        <taxon>Nematocera</taxon>
        <taxon>Culicoidea</taxon>
        <taxon>Culicidae</taxon>
        <taxon>Anophelinae</taxon>
        <taxon>Anopheles</taxon>
    </lineage>
</organism>
<protein>
    <submittedName>
        <fullName evidence="2">Uncharacterized protein</fullName>
    </submittedName>
</protein>